<reference evidence="3" key="2">
    <citation type="submission" date="2015-01" db="EMBL/GenBank/DDBJ databases">
        <title>Evolutionary Origins and Diversification of the Mycorrhizal Mutualists.</title>
        <authorList>
            <consortium name="DOE Joint Genome Institute"/>
            <consortium name="Mycorrhizal Genomics Consortium"/>
            <person name="Kohler A."/>
            <person name="Kuo A."/>
            <person name="Nagy L.G."/>
            <person name="Floudas D."/>
            <person name="Copeland A."/>
            <person name="Barry K.W."/>
            <person name="Cichocki N."/>
            <person name="Veneault-Fourrey C."/>
            <person name="LaButti K."/>
            <person name="Lindquist E.A."/>
            <person name="Lipzen A."/>
            <person name="Lundell T."/>
            <person name="Morin E."/>
            <person name="Murat C."/>
            <person name="Riley R."/>
            <person name="Ohm R."/>
            <person name="Sun H."/>
            <person name="Tunlid A."/>
            <person name="Henrissat B."/>
            <person name="Grigoriev I.V."/>
            <person name="Hibbett D.S."/>
            <person name="Martin F."/>
        </authorList>
    </citation>
    <scope>NUCLEOTIDE SEQUENCE [LARGE SCALE GENOMIC DNA]</scope>
    <source>
        <strain evidence="3">Foug A</strain>
    </source>
</reference>
<evidence type="ECO:0000313" key="2">
    <source>
        <dbReference type="EMBL" id="KIM53108.1"/>
    </source>
</evidence>
<protein>
    <submittedName>
        <fullName evidence="2">Uncharacterized protein</fullName>
    </submittedName>
</protein>
<evidence type="ECO:0000256" key="1">
    <source>
        <dbReference type="SAM" id="MobiDB-lite"/>
    </source>
</evidence>
<keyword evidence="3" id="KW-1185">Reference proteome</keyword>
<reference evidence="2 3" key="1">
    <citation type="submission" date="2014-04" db="EMBL/GenBank/DDBJ databases">
        <authorList>
            <consortium name="DOE Joint Genome Institute"/>
            <person name="Kuo A."/>
            <person name="Kohler A."/>
            <person name="Nagy L.G."/>
            <person name="Floudas D."/>
            <person name="Copeland A."/>
            <person name="Barry K.W."/>
            <person name="Cichocki N."/>
            <person name="Veneault-Fourrey C."/>
            <person name="LaButti K."/>
            <person name="Lindquist E.A."/>
            <person name="Lipzen A."/>
            <person name="Lundell T."/>
            <person name="Morin E."/>
            <person name="Murat C."/>
            <person name="Sun H."/>
            <person name="Tunlid A."/>
            <person name="Henrissat B."/>
            <person name="Grigoriev I.V."/>
            <person name="Hibbett D.S."/>
            <person name="Martin F."/>
            <person name="Nordberg H.P."/>
            <person name="Cantor M.N."/>
            <person name="Hua S.X."/>
        </authorList>
    </citation>
    <scope>NUCLEOTIDE SEQUENCE [LARGE SCALE GENOMIC DNA]</scope>
    <source>
        <strain evidence="2 3">Foug A</strain>
    </source>
</reference>
<feature type="region of interest" description="Disordered" evidence="1">
    <location>
        <begin position="39"/>
        <end position="70"/>
    </location>
</feature>
<sequence>MNNMVPHRICTPRASLPPTRPSSIYLALTRPSLTSALKSLPAHSEAEADAAENLQQKQLSSAGQFEPKTSSMAVLPAADRIVGL</sequence>
<dbReference type="HOGENOM" id="CLU_2528777_0_0_1"/>
<dbReference type="EMBL" id="KN822189">
    <property type="protein sequence ID" value="KIM53108.1"/>
    <property type="molecule type" value="Genomic_DNA"/>
</dbReference>
<dbReference type="Proteomes" id="UP000053989">
    <property type="component" value="Unassembled WGS sequence"/>
</dbReference>
<name>A0A0C2YTY2_9AGAM</name>
<gene>
    <name evidence="2" type="ORF">SCLCIDRAFT_1223101</name>
</gene>
<dbReference type="InParanoid" id="A0A0C2YTY2"/>
<feature type="compositionally biased region" description="Polar residues" evidence="1">
    <location>
        <begin position="53"/>
        <end position="70"/>
    </location>
</feature>
<organism evidence="2 3">
    <name type="scientific">Scleroderma citrinum Foug A</name>
    <dbReference type="NCBI Taxonomy" id="1036808"/>
    <lineage>
        <taxon>Eukaryota</taxon>
        <taxon>Fungi</taxon>
        <taxon>Dikarya</taxon>
        <taxon>Basidiomycota</taxon>
        <taxon>Agaricomycotina</taxon>
        <taxon>Agaricomycetes</taxon>
        <taxon>Agaricomycetidae</taxon>
        <taxon>Boletales</taxon>
        <taxon>Sclerodermatineae</taxon>
        <taxon>Sclerodermataceae</taxon>
        <taxon>Scleroderma</taxon>
    </lineage>
</organism>
<accession>A0A0C2YTY2</accession>
<proteinExistence type="predicted"/>
<evidence type="ECO:0000313" key="3">
    <source>
        <dbReference type="Proteomes" id="UP000053989"/>
    </source>
</evidence>
<dbReference type="AlphaFoldDB" id="A0A0C2YTY2"/>